<dbReference type="GO" id="GO:0016020">
    <property type="term" value="C:membrane"/>
    <property type="evidence" value="ECO:0007669"/>
    <property type="project" value="UniProtKB-SubCell"/>
</dbReference>
<keyword evidence="2" id="KW-0716">Sensory transduction</keyword>
<dbReference type="InterPro" id="IPR004117">
    <property type="entry name" value="7tm6_olfct_rcpt"/>
</dbReference>
<feature type="transmembrane region" description="Helical" evidence="9">
    <location>
        <begin position="72"/>
        <end position="97"/>
    </location>
</feature>
<dbReference type="GO" id="GO:0007165">
    <property type="term" value="P:signal transduction"/>
    <property type="evidence" value="ECO:0007669"/>
    <property type="project" value="UniProtKB-KW"/>
</dbReference>
<keyword evidence="4" id="KW-0552">Olfaction</keyword>
<evidence type="ECO:0000256" key="9">
    <source>
        <dbReference type="SAM" id="Phobius"/>
    </source>
</evidence>
<keyword evidence="6 9" id="KW-0472">Membrane</keyword>
<keyword evidence="5 9" id="KW-1133">Transmembrane helix</keyword>
<keyword evidence="7" id="KW-0675">Receptor</keyword>
<sequence>MLRKIMADGKVQNLRQYLRLMHICGLISLPDYYKESKKNNIHWLYTTGNQIFLAICMLGAYVNLFINTYKDLYFFCDQFFLCALVTMVLGIVCLVNVNINKFLKFLNFFEAMASLHSENKICSALRNKERILILVGLVTSTVVMTSEATIFHFLPKSPQELEIIRKLYNLKYPENSFRVQMYVPPFLDPSEPILYYIFYIGYLYIHLMAIPSIVLVIALFPVCVFHVRSHFMILRDFTQLLGSQHFDTSGQPIFYTNLLQNTKVLKQPLRVKAYNLTGDMASQVNYLFQKNPGLYNKSFLRQLIQFQKRLLIERRVLYSLFKRYFEFLCPMSTLLLTMGLYISLNPTYTIKLAQGRVLVQLFSALGFTFIHFYCGELLAGCNQSLATGIWLSMWYTCTARIQRDMIVFLRMNQEVNFLTMFKLWKLGYAWMINAVNYCYSVFNVLKFRRSVQHG</sequence>
<reference evidence="10" key="1">
    <citation type="submission" date="2021-05" db="EMBL/GenBank/DDBJ databases">
        <authorList>
            <person name="Alioto T."/>
            <person name="Alioto T."/>
            <person name="Gomez Garrido J."/>
        </authorList>
    </citation>
    <scope>NUCLEOTIDE SEQUENCE</scope>
</reference>
<name>A0A8D9FE23_9HEMI</name>
<evidence type="ECO:0000256" key="8">
    <source>
        <dbReference type="ARBA" id="ARBA00023224"/>
    </source>
</evidence>
<dbReference type="AlphaFoldDB" id="A0A8D9FE23"/>
<dbReference type="EMBL" id="HBUF01653750">
    <property type="protein sequence ID" value="CAG6787407.1"/>
    <property type="molecule type" value="Transcribed_RNA"/>
</dbReference>
<evidence type="ECO:0000256" key="5">
    <source>
        <dbReference type="ARBA" id="ARBA00022989"/>
    </source>
</evidence>
<evidence type="ECO:0000256" key="7">
    <source>
        <dbReference type="ARBA" id="ARBA00023170"/>
    </source>
</evidence>
<feature type="transmembrane region" description="Helical" evidence="9">
    <location>
        <begin position="43"/>
        <end position="66"/>
    </location>
</feature>
<accession>A0A8D9FE23</accession>
<feature type="transmembrane region" description="Helical" evidence="9">
    <location>
        <begin position="131"/>
        <end position="154"/>
    </location>
</feature>
<evidence type="ECO:0000313" key="10">
    <source>
        <dbReference type="EMBL" id="CAG6787408.1"/>
    </source>
</evidence>
<keyword evidence="3 9" id="KW-0812">Transmembrane</keyword>
<keyword evidence="8" id="KW-0807">Transducer</keyword>
<organism evidence="10">
    <name type="scientific">Cacopsylla melanoneura</name>
    <dbReference type="NCBI Taxonomy" id="428564"/>
    <lineage>
        <taxon>Eukaryota</taxon>
        <taxon>Metazoa</taxon>
        <taxon>Ecdysozoa</taxon>
        <taxon>Arthropoda</taxon>
        <taxon>Hexapoda</taxon>
        <taxon>Insecta</taxon>
        <taxon>Pterygota</taxon>
        <taxon>Neoptera</taxon>
        <taxon>Paraneoptera</taxon>
        <taxon>Hemiptera</taxon>
        <taxon>Sternorrhyncha</taxon>
        <taxon>Psylloidea</taxon>
        <taxon>Psyllidae</taxon>
        <taxon>Psyllinae</taxon>
        <taxon>Cacopsylla</taxon>
    </lineage>
</organism>
<protein>
    <recommendedName>
        <fullName evidence="11">Odorant receptor</fullName>
    </recommendedName>
</protein>
<feature type="transmembrane region" description="Helical" evidence="9">
    <location>
        <begin position="193"/>
        <end position="225"/>
    </location>
</feature>
<dbReference type="GO" id="GO:0005549">
    <property type="term" value="F:odorant binding"/>
    <property type="evidence" value="ECO:0007669"/>
    <property type="project" value="InterPro"/>
</dbReference>
<evidence type="ECO:0000256" key="4">
    <source>
        <dbReference type="ARBA" id="ARBA00022725"/>
    </source>
</evidence>
<comment type="subcellular location">
    <subcellularLocation>
        <location evidence="1">Membrane</location>
        <topology evidence="1">Multi-pass membrane protein</topology>
    </subcellularLocation>
</comment>
<evidence type="ECO:0000256" key="3">
    <source>
        <dbReference type="ARBA" id="ARBA00022692"/>
    </source>
</evidence>
<evidence type="ECO:0000256" key="2">
    <source>
        <dbReference type="ARBA" id="ARBA00022606"/>
    </source>
</evidence>
<feature type="transmembrane region" description="Helical" evidence="9">
    <location>
        <begin position="423"/>
        <end position="445"/>
    </location>
</feature>
<dbReference type="EMBL" id="HBUF01653751">
    <property type="protein sequence ID" value="CAG6787408.1"/>
    <property type="molecule type" value="Transcribed_RNA"/>
</dbReference>
<feature type="transmembrane region" description="Helical" evidence="9">
    <location>
        <begin position="356"/>
        <end position="373"/>
    </location>
</feature>
<evidence type="ECO:0008006" key="11">
    <source>
        <dbReference type="Google" id="ProtNLM"/>
    </source>
</evidence>
<evidence type="ECO:0000256" key="6">
    <source>
        <dbReference type="ARBA" id="ARBA00023136"/>
    </source>
</evidence>
<dbReference type="Pfam" id="PF02949">
    <property type="entry name" value="7tm_6"/>
    <property type="match status" value="1"/>
</dbReference>
<evidence type="ECO:0000256" key="1">
    <source>
        <dbReference type="ARBA" id="ARBA00004141"/>
    </source>
</evidence>
<dbReference type="GO" id="GO:0004984">
    <property type="term" value="F:olfactory receptor activity"/>
    <property type="evidence" value="ECO:0007669"/>
    <property type="project" value="InterPro"/>
</dbReference>
<proteinExistence type="predicted"/>